<dbReference type="RefSeq" id="WP_152169888.1">
    <property type="nucleotide sequence ID" value="NZ_CP045096.1"/>
</dbReference>
<gene>
    <name evidence="2" type="ORF">F9278_22060</name>
</gene>
<protein>
    <submittedName>
        <fullName evidence="2">Erythromycin esterase family protein</fullName>
    </submittedName>
</protein>
<dbReference type="Proteomes" id="UP000327294">
    <property type="component" value="Chromosome"/>
</dbReference>
<proteinExistence type="predicted"/>
<feature type="region of interest" description="Disordered" evidence="1">
    <location>
        <begin position="83"/>
        <end position="104"/>
    </location>
</feature>
<name>A0A5P8K570_9ACTN</name>
<keyword evidence="3" id="KW-1185">Reference proteome</keyword>
<dbReference type="KEGG" id="sphv:F9278_22060"/>
<reference evidence="2 3" key="1">
    <citation type="submission" date="2019-10" db="EMBL/GenBank/DDBJ databases">
        <title>Streptomyces sp. strain GY16 isolated from leaves of Broussonetia papyrifera.</title>
        <authorList>
            <person name="Mo P."/>
        </authorList>
    </citation>
    <scope>NUCLEOTIDE SEQUENCE [LARGE SCALE GENOMIC DNA]</scope>
    <source>
        <strain evidence="2 3">GY16</strain>
    </source>
</reference>
<evidence type="ECO:0000256" key="1">
    <source>
        <dbReference type="SAM" id="MobiDB-lite"/>
    </source>
</evidence>
<evidence type="ECO:0000313" key="2">
    <source>
        <dbReference type="EMBL" id="QFQ98425.1"/>
    </source>
</evidence>
<accession>A0A5P8K570</accession>
<organism evidence="2 3">
    <name type="scientific">Streptomyces phaeolivaceus</name>
    <dbReference type="NCBI Taxonomy" id="2653200"/>
    <lineage>
        <taxon>Bacteria</taxon>
        <taxon>Bacillati</taxon>
        <taxon>Actinomycetota</taxon>
        <taxon>Actinomycetes</taxon>
        <taxon>Kitasatosporales</taxon>
        <taxon>Streptomycetaceae</taxon>
        <taxon>Streptomyces</taxon>
    </lineage>
</organism>
<sequence length="130" mass="13669">MVCAVEAGRGPTLVVGHNVHLQRGPSHMRMRGLDLRWYGAGAVLGPLVGERYVFVAGSLGRSEALGLPDPAPDTYEAIAPRGTTWTLTPAPDPSSARARTHPSGDDLRYFPLDESTLTGAAGVLHVNAGD</sequence>
<dbReference type="AlphaFoldDB" id="A0A5P8K570"/>
<evidence type="ECO:0000313" key="3">
    <source>
        <dbReference type="Proteomes" id="UP000327294"/>
    </source>
</evidence>
<dbReference type="SUPFAM" id="SSF159501">
    <property type="entry name" value="EreA/ChaN-like"/>
    <property type="match status" value="1"/>
</dbReference>
<dbReference type="EMBL" id="CP045096">
    <property type="protein sequence ID" value="QFQ98425.1"/>
    <property type="molecule type" value="Genomic_DNA"/>
</dbReference>